<name>A0A8J3KYH0_9ACTN</name>
<organism evidence="2 3">
    <name type="scientific">Catellatospora coxensis</name>
    <dbReference type="NCBI Taxonomy" id="310354"/>
    <lineage>
        <taxon>Bacteria</taxon>
        <taxon>Bacillati</taxon>
        <taxon>Actinomycetota</taxon>
        <taxon>Actinomycetes</taxon>
        <taxon>Micromonosporales</taxon>
        <taxon>Micromonosporaceae</taxon>
        <taxon>Catellatospora</taxon>
    </lineage>
</organism>
<evidence type="ECO:0000256" key="1">
    <source>
        <dbReference type="SAM" id="Phobius"/>
    </source>
</evidence>
<dbReference type="Proteomes" id="UP000630887">
    <property type="component" value="Unassembled WGS sequence"/>
</dbReference>
<dbReference type="AlphaFoldDB" id="A0A8J3KYH0"/>
<keyword evidence="1" id="KW-0812">Transmembrane</keyword>
<accession>A0A8J3KYH0</accession>
<gene>
    <name evidence="2" type="ORF">Cco03nite_10900</name>
</gene>
<feature type="transmembrane region" description="Helical" evidence="1">
    <location>
        <begin position="57"/>
        <end position="75"/>
    </location>
</feature>
<reference evidence="2 3" key="1">
    <citation type="submission" date="2021-01" db="EMBL/GenBank/DDBJ databases">
        <title>Whole genome shotgun sequence of Catellatospora coxensis NBRC 107359.</title>
        <authorList>
            <person name="Komaki H."/>
            <person name="Tamura T."/>
        </authorList>
    </citation>
    <scope>NUCLEOTIDE SEQUENCE [LARGE SCALE GENOMIC DNA]</scope>
    <source>
        <strain evidence="2 3">NBRC 107359</strain>
    </source>
</reference>
<sequence>MTQLIVRLGLAGMAVVHLWWGLWAYSAPRHFFTTFPGLGHHWTAAYPPYNEHLTADLGATFLTLAVLLAVPAIRYRRATARLALAGSITFNTLHLGFHTFHHGTLTGLDLGASLVTLVAGLGVPVALFLLAPKEGHLLHAPR</sequence>
<dbReference type="RefSeq" id="WP_203689054.1">
    <property type="nucleotide sequence ID" value="NZ_BAAALC010000004.1"/>
</dbReference>
<protein>
    <submittedName>
        <fullName evidence="2">Uncharacterized protein</fullName>
    </submittedName>
</protein>
<keyword evidence="1" id="KW-1133">Transmembrane helix</keyword>
<evidence type="ECO:0000313" key="3">
    <source>
        <dbReference type="Proteomes" id="UP000630887"/>
    </source>
</evidence>
<feature type="transmembrane region" description="Helical" evidence="1">
    <location>
        <begin position="82"/>
        <end position="100"/>
    </location>
</feature>
<comment type="caution">
    <text evidence="2">The sequence shown here is derived from an EMBL/GenBank/DDBJ whole genome shotgun (WGS) entry which is preliminary data.</text>
</comment>
<keyword evidence="3" id="KW-1185">Reference proteome</keyword>
<evidence type="ECO:0000313" key="2">
    <source>
        <dbReference type="EMBL" id="GIG04390.1"/>
    </source>
</evidence>
<dbReference type="EMBL" id="BONI01000006">
    <property type="protein sequence ID" value="GIG04390.1"/>
    <property type="molecule type" value="Genomic_DNA"/>
</dbReference>
<proteinExistence type="predicted"/>
<keyword evidence="1" id="KW-0472">Membrane</keyword>
<feature type="transmembrane region" description="Helical" evidence="1">
    <location>
        <begin position="112"/>
        <end position="132"/>
    </location>
</feature>